<protein>
    <submittedName>
        <fullName evidence="1">Uncharacterized protein</fullName>
    </submittedName>
</protein>
<accession>A0AAI9X3R9</accession>
<sequence length="248" mass="28167">MSNDPESTLFVQAARWMLRWLAFCLIPRLLLKTIVSERPLTHRIRQYLKWYEADSTLQQVLDDPFPYWSRYNPGIYVSWAGAGGCGNPGCGFSYASLKPFDNQVRWSAAGVGQVSKEALYKVDARRARRPSTWLPRTEAEQGTLPDEIEVKYPSCPRTKLVEAKWTIAIRPALLIQYLLCGSTKDGDGNGGAATVDIGNSWNESKSLDSLIFPDCGRSFPRRAVFWAIIQEMEVSFLMMNLFHFESRN</sequence>
<dbReference type="Proteomes" id="UP001227192">
    <property type="component" value="Unassembled WGS sequence"/>
</dbReference>
<name>A0AAI9X3R9_PENTH</name>
<comment type="caution">
    <text evidence="1">The sequence shown here is derived from an EMBL/GenBank/DDBJ whole genome shotgun (WGS) entry which is preliminary data.</text>
</comment>
<gene>
    <name evidence="1" type="ORF">VN97_g10502</name>
</gene>
<reference evidence="1" key="1">
    <citation type="submission" date="2015-06" db="EMBL/GenBank/DDBJ databases">
        <authorList>
            <person name="Nguyen H."/>
        </authorList>
    </citation>
    <scope>NUCLEOTIDE SEQUENCE</scope>
    <source>
        <strain evidence="1">DAOM 180753</strain>
    </source>
</reference>
<keyword evidence="2" id="KW-1185">Reference proteome</keyword>
<organism evidence="1 2">
    <name type="scientific">Penicillium thymicola</name>
    <dbReference type="NCBI Taxonomy" id="293382"/>
    <lineage>
        <taxon>Eukaryota</taxon>
        <taxon>Fungi</taxon>
        <taxon>Dikarya</taxon>
        <taxon>Ascomycota</taxon>
        <taxon>Pezizomycotina</taxon>
        <taxon>Eurotiomycetes</taxon>
        <taxon>Eurotiomycetidae</taxon>
        <taxon>Eurotiales</taxon>
        <taxon>Aspergillaceae</taxon>
        <taxon>Penicillium</taxon>
    </lineage>
</organism>
<evidence type="ECO:0000313" key="2">
    <source>
        <dbReference type="Proteomes" id="UP001227192"/>
    </source>
</evidence>
<dbReference type="AlphaFoldDB" id="A0AAI9X3R9"/>
<evidence type="ECO:0000313" key="1">
    <source>
        <dbReference type="EMBL" id="KAJ9482921.1"/>
    </source>
</evidence>
<proteinExistence type="predicted"/>
<dbReference type="EMBL" id="LACB01000490">
    <property type="protein sequence ID" value="KAJ9482921.1"/>
    <property type="molecule type" value="Genomic_DNA"/>
</dbReference>
<reference evidence="1" key="2">
    <citation type="journal article" date="2016" name="Fungal Biol.">
        <title>Ochratoxin A production by Penicillium thymicola.</title>
        <authorList>
            <person name="Nguyen H.D.T."/>
            <person name="McMullin D.R."/>
            <person name="Ponomareva E."/>
            <person name="Riley R."/>
            <person name="Pomraning K.R."/>
            <person name="Baker S.E."/>
            <person name="Seifert K.A."/>
        </authorList>
    </citation>
    <scope>NUCLEOTIDE SEQUENCE</scope>
    <source>
        <strain evidence="1">DAOM 180753</strain>
    </source>
</reference>